<organism evidence="5 6">
    <name type="scientific">Novispirillum itersonii</name>
    <name type="common">Aquaspirillum itersonii</name>
    <dbReference type="NCBI Taxonomy" id="189"/>
    <lineage>
        <taxon>Bacteria</taxon>
        <taxon>Pseudomonadati</taxon>
        <taxon>Pseudomonadota</taxon>
        <taxon>Alphaproteobacteria</taxon>
        <taxon>Rhodospirillales</taxon>
        <taxon>Novispirillaceae</taxon>
        <taxon>Novispirillum</taxon>
    </lineage>
</organism>
<dbReference type="InterPro" id="IPR001034">
    <property type="entry name" value="DeoR_HTH"/>
</dbReference>
<comment type="caution">
    <text evidence="5">The sequence shown here is derived from an EMBL/GenBank/DDBJ whole genome shotgun (WGS) entry which is preliminary data.</text>
</comment>
<evidence type="ECO:0000256" key="2">
    <source>
        <dbReference type="ARBA" id="ARBA00023015"/>
    </source>
</evidence>
<keyword evidence="2" id="KW-0805">Transcription regulation</keyword>
<feature type="domain" description="HTH deoR-type" evidence="4">
    <location>
        <begin position="3"/>
        <end position="58"/>
    </location>
</feature>
<dbReference type="InterPro" id="IPR014036">
    <property type="entry name" value="DeoR-like_C"/>
</dbReference>
<protein>
    <submittedName>
        <fullName evidence="5">DeoR family glycerol-3-phosphate regulon repressor</fullName>
    </submittedName>
</protein>
<dbReference type="SUPFAM" id="SSF100950">
    <property type="entry name" value="NagB/RpiA/CoA transferase-like"/>
    <property type="match status" value="1"/>
</dbReference>
<dbReference type="Gene3D" id="3.40.50.1360">
    <property type="match status" value="1"/>
</dbReference>
<dbReference type="Pfam" id="PF00455">
    <property type="entry name" value="DeoRC"/>
    <property type="match status" value="1"/>
</dbReference>
<proteinExistence type="predicted"/>
<dbReference type="InterPro" id="IPR037171">
    <property type="entry name" value="NagB/RpiA_transferase-like"/>
</dbReference>
<keyword evidence="1" id="KW-0678">Repressor</keyword>
<dbReference type="PANTHER" id="PTHR30363:SF4">
    <property type="entry name" value="GLYCEROL-3-PHOSPHATE REGULON REPRESSOR"/>
    <property type="match status" value="1"/>
</dbReference>
<reference evidence="5 6" key="1">
    <citation type="submission" date="2020-08" db="EMBL/GenBank/DDBJ databases">
        <title>Genomic Encyclopedia of Type Strains, Phase IV (KMG-IV): sequencing the most valuable type-strain genomes for metagenomic binning, comparative biology and taxonomic classification.</title>
        <authorList>
            <person name="Goeker M."/>
        </authorList>
    </citation>
    <scope>NUCLEOTIDE SEQUENCE [LARGE SCALE GENOMIC DNA]</scope>
    <source>
        <strain evidence="5 6">DSM 11590</strain>
    </source>
</reference>
<evidence type="ECO:0000259" key="4">
    <source>
        <dbReference type="PROSITE" id="PS51000"/>
    </source>
</evidence>
<dbReference type="Gene3D" id="1.10.10.10">
    <property type="entry name" value="Winged helix-like DNA-binding domain superfamily/Winged helix DNA-binding domain"/>
    <property type="match status" value="1"/>
</dbReference>
<keyword evidence="3" id="KW-0804">Transcription</keyword>
<dbReference type="Pfam" id="PF08220">
    <property type="entry name" value="HTH_DeoR"/>
    <property type="match status" value="1"/>
</dbReference>
<dbReference type="InterPro" id="IPR036390">
    <property type="entry name" value="WH_DNA-bd_sf"/>
</dbReference>
<dbReference type="InterPro" id="IPR050313">
    <property type="entry name" value="Carb_Metab_HTH_regulators"/>
</dbReference>
<dbReference type="PROSITE" id="PS51000">
    <property type="entry name" value="HTH_DEOR_2"/>
    <property type="match status" value="1"/>
</dbReference>
<dbReference type="PRINTS" id="PR00037">
    <property type="entry name" value="HTHLACR"/>
</dbReference>
<sequence length="265" mass="28994">MPLSFRQQEIMDAARDAGRVLVDELAEQFKVTPQTIRRDLNELCDRGMLARVHGGAVLASGIENVGYEARRIIAADEKTEIGRLCAAEIPNNASLFMNIGTTTEAVARALLNHRNLLVITNNLNVANTLIQNPSCEVIVAGGLLRRADGGLIGEATADFVKKFKVDYAVIGASAIDEDGALLDYDYREVRVAQAIIENARKTYLVADKTKLSRSAPVRIGHFSQITAFFTDEMTSPKLTQACTQHGVEVFSLTGQHPHRPVYSDL</sequence>
<keyword evidence="6" id="KW-1185">Reference proteome</keyword>
<evidence type="ECO:0000313" key="6">
    <source>
        <dbReference type="Proteomes" id="UP000544872"/>
    </source>
</evidence>
<dbReference type="RefSeq" id="WP_184261885.1">
    <property type="nucleotide sequence ID" value="NZ_JACIIX010000002.1"/>
</dbReference>
<dbReference type="Proteomes" id="UP000544872">
    <property type="component" value="Unassembled WGS sequence"/>
</dbReference>
<dbReference type="InterPro" id="IPR036388">
    <property type="entry name" value="WH-like_DNA-bd_sf"/>
</dbReference>
<dbReference type="GO" id="GO:0003700">
    <property type="term" value="F:DNA-binding transcription factor activity"/>
    <property type="evidence" value="ECO:0007669"/>
    <property type="project" value="InterPro"/>
</dbReference>
<evidence type="ECO:0000313" key="5">
    <source>
        <dbReference type="EMBL" id="MBB6209536.1"/>
    </source>
</evidence>
<name>A0A7X0DL22_NOVIT</name>
<dbReference type="PANTHER" id="PTHR30363">
    <property type="entry name" value="HTH-TYPE TRANSCRIPTIONAL REGULATOR SRLR-RELATED"/>
    <property type="match status" value="1"/>
</dbReference>
<dbReference type="AlphaFoldDB" id="A0A7X0DL22"/>
<dbReference type="SMART" id="SM01134">
    <property type="entry name" value="DeoRC"/>
    <property type="match status" value="1"/>
</dbReference>
<evidence type="ECO:0000256" key="3">
    <source>
        <dbReference type="ARBA" id="ARBA00023163"/>
    </source>
</evidence>
<dbReference type="EMBL" id="JACIIX010000002">
    <property type="protein sequence ID" value="MBB6209536.1"/>
    <property type="molecule type" value="Genomic_DNA"/>
</dbReference>
<evidence type="ECO:0000256" key="1">
    <source>
        <dbReference type="ARBA" id="ARBA00022491"/>
    </source>
</evidence>
<dbReference type="SMART" id="SM00420">
    <property type="entry name" value="HTH_DEOR"/>
    <property type="match status" value="1"/>
</dbReference>
<dbReference type="SUPFAM" id="SSF46785">
    <property type="entry name" value="Winged helix' DNA-binding domain"/>
    <property type="match status" value="1"/>
</dbReference>
<accession>A0A7X0DL22</accession>
<gene>
    <name evidence="5" type="ORF">FHS48_000938</name>
</gene>